<dbReference type="Proteomes" id="UP000682739">
    <property type="component" value="Chromosome"/>
</dbReference>
<comment type="pathway">
    <text evidence="2 13">Glycolipid biosynthesis; lipid IV(A) biosynthesis; lipid IV(A) from (3R)-3-hydroxytetradecanoyl-[acyl-carrier-protein] and UDP-N-acetyl-alpha-D-glucosamine: step 6/6.</text>
</comment>
<keyword evidence="11 13" id="KW-0443">Lipid metabolism</keyword>
<dbReference type="GO" id="GO:0009029">
    <property type="term" value="F:lipid-A 4'-kinase activity"/>
    <property type="evidence" value="ECO:0007669"/>
    <property type="project" value="UniProtKB-UniRule"/>
</dbReference>
<keyword evidence="5 13" id="KW-0444">Lipid biosynthesis</keyword>
<reference evidence="15" key="1">
    <citation type="submission" date="2021-03" db="EMBL/GenBank/DDBJ databases">
        <title>Description of Psychrosphaera ytuae sp. nov. isolated from deep sea sediment of South China Sea.</title>
        <authorList>
            <person name="Zhang J."/>
            <person name="Xu X.-D."/>
        </authorList>
    </citation>
    <scope>NUCLEOTIDE SEQUENCE</scope>
    <source>
        <strain evidence="15">MTZ26</strain>
    </source>
</reference>
<keyword evidence="9 13" id="KW-0418">Kinase</keyword>
<evidence type="ECO:0000313" key="16">
    <source>
        <dbReference type="Proteomes" id="UP000682739"/>
    </source>
</evidence>
<evidence type="ECO:0000256" key="6">
    <source>
        <dbReference type="ARBA" id="ARBA00022556"/>
    </source>
</evidence>
<evidence type="ECO:0000256" key="10">
    <source>
        <dbReference type="ARBA" id="ARBA00022840"/>
    </source>
</evidence>
<evidence type="ECO:0000256" key="8">
    <source>
        <dbReference type="ARBA" id="ARBA00022741"/>
    </source>
</evidence>
<dbReference type="EC" id="2.7.1.130" evidence="3 13"/>
<dbReference type="PANTHER" id="PTHR42724:SF1">
    <property type="entry name" value="TETRAACYLDISACCHARIDE 4'-KINASE, MITOCHONDRIAL-RELATED"/>
    <property type="match status" value="1"/>
</dbReference>
<sequence>MNTLERAWYQNGPKWKPLWLWFLLPLTVIFATVAFIRRVVFRRGWIKTKQLPVPVIVVGNITVGGTGKTPFTIYLVKLLKSLGFTPGIVSRGYGAKESEAYPFPRYVNEIDDVELTGDEPKLLAMRTQVPVFIDSNRVRAVKSLVEKAGVNIVISDDGLQHYKMDRALEIALVDGDRKFGNGLLLPMGPLREPISRLQTVDFTIINSGFTDGVKSRYNSLVPDYSLRANTLHSFTGDSISIDDELRNVHLVSGIGNPLRFEKTAKKAGLNVVSTLWYPDHHKFVESDFATLQTLDKNTDIVVMTEKDAVKCSSYAQENWYILPIEAVISDSLESLLKERITLLKKQS</sequence>
<evidence type="ECO:0000256" key="2">
    <source>
        <dbReference type="ARBA" id="ARBA00004870"/>
    </source>
</evidence>
<evidence type="ECO:0000256" key="12">
    <source>
        <dbReference type="ARBA" id="ARBA00029757"/>
    </source>
</evidence>
<feature type="binding site" evidence="13">
    <location>
        <begin position="62"/>
        <end position="69"/>
    </location>
    <ligand>
        <name>ATP</name>
        <dbReference type="ChEBI" id="CHEBI:30616"/>
    </ligand>
</feature>
<dbReference type="InterPro" id="IPR027417">
    <property type="entry name" value="P-loop_NTPase"/>
</dbReference>
<dbReference type="NCBIfam" id="TIGR00682">
    <property type="entry name" value="lpxK"/>
    <property type="match status" value="1"/>
</dbReference>
<dbReference type="KEGG" id="psym:J1N51_01365"/>
<dbReference type="HAMAP" id="MF_00409">
    <property type="entry name" value="LpxK"/>
    <property type="match status" value="1"/>
</dbReference>
<evidence type="ECO:0000256" key="5">
    <source>
        <dbReference type="ARBA" id="ARBA00022516"/>
    </source>
</evidence>
<feature type="transmembrane region" description="Helical" evidence="14">
    <location>
        <begin position="18"/>
        <end position="40"/>
    </location>
</feature>
<name>A0A975DCD8_9GAMM</name>
<dbReference type="RefSeq" id="WP_208832219.1">
    <property type="nucleotide sequence ID" value="NZ_CP072110.1"/>
</dbReference>
<dbReference type="GO" id="GO:0009244">
    <property type="term" value="P:lipopolysaccharide core region biosynthetic process"/>
    <property type="evidence" value="ECO:0007669"/>
    <property type="project" value="TreeGrafter"/>
</dbReference>
<keyword evidence="10 13" id="KW-0067">ATP-binding</keyword>
<evidence type="ECO:0000256" key="13">
    <source>
        <dbReference type="HAMAP-Rule" id="MF_00409"/>
    </source>
</evidence>
<comment type="function">
    <text evidence="1 13">Transfers the gamma-phosphate of ATP to the 4'-position of a tetraacyldisaccharide 1-phosphate intermediate (termed DS-1-P) to form tetraacyldisaccharide 1,4'-bis-phosphate (lipid IVA).</text>
</comment>
<dbReference type="GO" id="GO:0009245">
    <property type="term" value="P:lipid A biosynthetic process"/>
    <property type="evidence" value="ECO:0007669"/>
    <property type="project" value="UniProtKB-UniRule"/>
</dbReference>
<keyword evidence="14" id="KW-0472">Membrane</keyword>
<evidence type="ECO:0000256" key="1">
    <source>
        <dbReference type="ARBA" id="ARBA00002274"/>
    </source>
</evidence>
<evidence type="ECO:0000256" key="7">
    <source>
        <dbReference type="ARBA" id="ARBA00022679"/>
    </source>
</evidence>
<dbReference type="Pfam" id="PF02606">
    <property type="entry name" value="LpxK"/>
    <property type="match status" value="1"/>
</dbReference>
<evidence type="ECO:0000256" key="11">
    <source>
        <dbReference type="ARBA" id="ARBA00023098"/>
    </source>
</evidence>
<keyword evidence="14" id="KW-0812">Transmembrane</keyword>
<organism evidence="15 16">
    <name type="scientific">Psychrosphaera ytuae</name>
    <dbReference type="NCBI Taxonomy" id="2820710"/>
    <lineage>
        <taxon>Bacteria</taxon>
        <taxon>Pseudomonadati</taxon>
        <taxon>Pseudomonadota</taxon>
        <taxon>Gammaproteobacteria</taxon>
        <taxon>Alteromonadales</taxon>
        <taxon>Pseudoalteromonadaceae</taxon>
        <taxon>Psychrosphaera</taxon>
    </lineage>
</organism>
<gene>
    <name evidence="13" type="primary">lpxK</name>
    <name evidence="15" type="ORF">J1N51_01365</name>
</gene>
<dbReference type="GO" id="GO:0005886">
    <property type="term" value="C:plasma membrane"/>
    <property type="evidence" value="ECO:0007669"/>
    <property type="project" value="TreeGrafter"/>
</dbReference>
<dbReference type="EMBL" id="CP072110">
    <property type="protein sequence ID" value="QTH64164.1"/>
    <property type="molecule type" value="Genomic_DNA"/>
</dbReference>
<dbReference type="SUPFAM" id="SSF52540">
    <property type="entry name" value="P-loop containing nucleoside triphosphate hydrolases"/>
    <property type="match status" value="1"/>
</dbReference>
<evidence type="ECO:0000313" key="15">
    <source>
        <dbReference type="EMBL" id="QTH64164.1"/>
    </source>
</evidence>
<comment type="similarity">
    <text evidence="13">Belongs to the LpxK family.</text>
</comment>
<dbReference type="PANTHER" id="PTHR42724">
    <property type="entry name" value="TETRAACYLDISACCHARIDE 4'-KINASE"/>
    <property type="match status" value="1"/>
</dbReference>
<dbReference type="AlphaFoldDB" id="A0A975DCD8"/>
<comment type="catalytic activity">
    <reaction evidence="13">
        <text>a lipid A disaccharide + ATP = a lipid IVA + ADP + H(+)</text>
        <dbReference type="Rhea" id="RHEA:67840"/>
        <dbReference type="ChEBI" id="CHEBI:15378"/>
        <dbReference type="ChEBI" id="CHEBI:30616"/>
        <dbReference type="ChEBI" id="CHEBI:176343"/>
        <dbReference type="ChEBI" id="CHEBI:176425"/>
        <dbReference type="ChEBI" id="CHEBI:456216"/>
        <dbReference type="EC" id="2.7.1.130"/>
    </reaction>
</comment>
<keyword evidence="16" id="KW-1185">Reference proteome</keyword>
<keyword evidence="14" id="KW-1133">Transmembrane helix</keyword>
<evidence type="ECO:0000256" key="3">
    <source>
        <dbReference type="ARBA" id="ARBA00012071"/>
    </source>
</evidence>
<keyword evidence="7 13" id="KW-0808">Transferase</keyword>
<keyword evidence="6 13" id="KW-0441">Lipid A biosynthesis</keyword>
<proteinExistence type="inferred from homology"/>
<accession>A0A975DCD8</accession>
<keyword evidence="8 13" id="KW-0547">Nucleotide-binding</keyword>
<evidence type="ECO:0000256" key="9">
    <source>
        <dbReference type="ARBA" id="ARBA00022777"/>
    </source>
</evidence>
<evidence type="ECO:0000256" key="4">
    <source>
        <dbReference type="ARBA" id="ARBA00016436"/>
    </source>
</evidence>
<protein>
    <recommendedName>
        <fullName evidence="4 13">Tetraacyldisaccharide 4'-kinase</fullName>
        <ecNumber evidence="3 13">2.7.1.130</ecNumber>
    </recommendedName>
    <alternativeName>
        <fullName evidence="12 13">Lipid A 4'-kinase</fullName>
    </alternativeName>
</protein>
<dbReference type="InterPro" id="IPR003758">
    <property type="entry name" value="LpxK"/>
</dbReference>
<dbReference type="GO" id="GO:0005524">
    <property type="term" value="F:ATP binding"/>
    <property type="evidence" value="ECO:0007669"/>
    <property type="project" value="UniProtKB-UniRule"/>
</dbReference>
<evidence type="ECO:0000256" key="14">
    <source>
        <dbReference type="SAM" id="Phobius"/>
    </source>
</evidence>